<proteinExistence type="inferred from homology"/>
<keyword evidence="2" id="KW-0175">Coiled coil</keyword>
<evidence type="ECO:0000313" key="6">
    <source>
        <dbReference type="EMBL" id="OMJ69019.1"/>
    </source>
</evidence>
<keyword evidence="7" id="KW-1185">Reference proteome</keyword>
<dbReference type="InterPro" id="IPR036961">
    <property type="entry name" value="Kinesin_motor_dom_sf"/>
</dbReference>
<evidence type="ECO:0000259" key="5">
    <source>
        <dbReference type="PROSITE" id="PS50067"/>
    </source>
</evidence>
<dbReference type="OrthoDB" id="304990at2759"/>
<feature type="domain" description="Kinesin motor" evidence="5">
    <location>
        <begin position="4"/>
        <end position="318"/>
    </location>
</feature>
<dbReference type="GO" id="GO:0003777">
    <property type="term" value="F:microtubule motor activity"/>
    <property type="evidence" value="ECO:0007669"/>
    <property type="project" value="InterPro"/>
</dbReference>
<keyword evidence="4" id="KW-0067">ATP-binding</keyword>
<evidence type="ECO:0000256" key="2">
    <source>
        <dbReference type="ARBA" id="ARBA00023054"/>
    </source>
</evidence>
<dbReference type="GO" id="GO:0005874">
    <property type="term" value="C:microtubule"/>
    <property type="evidence" value="ECO:0007669"/>
    <property type="project" value="UniProtKB-KW"/>
</dbReference>
<dbReference type="Pfam" id="PF00225">
    <property type="entry name" value="Kinesin"/>
    <property type="match status" value="1"/>
</dbReference>
<evidence type="ECO:0000256" key="3">
    <source>
        <dbReference type="ARBA" id="ARBA00023175"/>
    </source>
</evidence>
<gene>
    <name evidence="6" type="ORF">SteCoe_33371</name>
</gene>
<name>A0A1R2AWW0_9CILI</name>
<dbReference type="InterPro" id="IPR001752">
    <property type="entry name" value="Kinesin_motor_dom"/>
</dbReference>
<keyword evidence="1" id="KW-0493">Microtubule</keyword>
<dbReference type="InterPro" id="IPR027417">
    <property type="entry name" value="P-loop_NTPase"/>
</dbReference>
<dbReference type="PANTHER" id="PTHR47968">
    <property type="entry name" value="CENTROMERE PROTEIN E"/>
    <property type="match status" value="1"/>
</dbReference>
<keyword evidence="4" id="KW-0547">Nucleotide-binding</keyword>
<dbReference type="PROSITE" id="PS50067">
    <property type="entry name" value="KINESIN_MOTOR_2"/>
    <property type="match status" value="1"/>
</dbReference>
<comment type="caution">
    <text evidence="6">The sequence shown here is derived from an EMBL/GenBank/DDBJ whole genome shotgun (WGS) entry which is preliminary data.</text>
</comment>
<dbReference type="GO" id="GO:0007018">
    <property type="term" value="P:microtubule-based movement"/>
    <property type="evidence" value="ECO:0007669"/>
    <property type="project" value="InterPro"/>
</dbReference>
<dbReference type="GO" id="GO:0008017">
    <property type="term" value="F:microtubule binding"/>
    <property type="evidence" value="ECO:0007669"/>
    <property type="project" value="InterPro"/>
</dbReference>
<dbReference type="PANTHER" id="PTHR47968:SF36">
    <property type="entry name" value="KINESIN HEAVY CHAIN ISOFORM X1"/>
    <property type="match status" value="1"/>
</dbReference>
<accession>A0A1R2AWW0</accession>
<dbReference type="GO" id="GO:0005524">
    <property type="term" value="F:ATP binding"/>
    <property type="evidence" value="ECO:0007669"/>
    <property type="project" value="UniProtKB-UniRule"/>
</dbReference>
<organism evidence="6 7">
    <name type="scientific">Stentor coeruleus</name>
    <dbReference type="NCBI Taxonomy" id="5963"/>
    <lineage>
        <taxon>Eukaryota</taxon>
        <taxon>Sar</taxon>
        <taxon>Alveolata</taxon>
        <taxon>Ciliophora</taxon>
        <taxon>Postciliodesmatophora</taxon>
        <taxon>Heterotrichea</taxon>
        <taxon>Heterotrichida</taxon>
        <taxon>Stentoridae</taxon>
        <taxon>Stentor</taxon>
    </lineage>
</organism>
<evidence type="ECO:0000313" key="7">
    <source>
        <dbReference type="Proteomes" id="UP000187209"/>
    </source>
</evidence>
<comment type="similarity">
    <text evidence="4">Belongs to the TRAFAC class myosin-kinesin ATPase superfamily. Kinesin family.</text>
</comment>
<sequence length="456" mass="53506">METTAQVAIRILPLRPNDPSFNQQQISYKENTLKISLPDKPLESEFDKVFGPFESQENIFNFICPIIESYDKGISSTILAYGQTGSGKTYTMFGNSDNHGIIPRVISHIFRVLSSDYTVRFSMIKIYNEKITDLLAENIESRFLSIRKHPDYGIYIQNLSEYVIKSPDEALSLIEKGKNNCRMQNTMMSLCNFRLTIICQITIINTSFNRNHRFYKSKITLCDLLGSERVEKTRAYNLSLKETININKSIQCLQIVIFNLTKNNGSHIPFRDSKLTFLLNESLEGKHRLALIGTLNPGVKNLYESFYTIRFANLFKQTKIKIRTQEITLKTFENFENFERQNMIIKKFKENYDEGKIYQEEFRDAQNFNDRIYCKNIEKIMKKNKIMKYAMIKYLTLTEKIVEVVDFERKQFGCIEIKNDYKKRRRSCSTVCRWDKNIKGFKMQNKSSIIIDNIEV</sequence>
<evidence type="ECO:0000256" key="4">
    <source>
        <dbReference type="PROSITE-ProRule" id="PRU00283"/>
    </source>
</evidence>
<dbReference type="SUPFAM" id="SSF52540">
    <property type="entry name" value="P-loop containing nucleoside triphosphate hydrolases"/>
    <property type="match status" value="1"/>
</dbReference>
<dbReference type="EMBL" id="MPUH01001251">
    <property type="protein sequence ID" value="OMJ69019.1"/>
    <property type="molecule type" value="Genomic_DNA"/>
</dbReference>
<dbReference type="Gene3D" id="3.40.850.10">
    <property type="entry name" value="Kinesin motor domain"/>
    <property type="match status" value="1"/>
</dbReference>
<dbReference type="PRINTS" id="PR00380">
    <property type="entry name" value="KINESINHEAVY"/>
</dbReference>
<protein>
    <recommendedName>
        <fullName evidence="5">Kinesin motor domain-containing protein</fullName>
    </recommendedName>
</protein>
<dbReference type="SMART" id="SM00129">
    <property type="entry name" value="KISc"/>
    <property type="match status" value="1"/>
</dbReference>
<dbReference type="Proteomes" id="UP000187209">
    <property type="component" value="Unassembled WGS sequence"/>
</dbReference>
<dbReference type="AlphaFoldDB" id="A0A1R2AWW0"/>
<keyword evidence="3 4" id="KW-0505">Motor protein</keyword>
<dbReference type="InterPro" id="IPR027640">
    <property type="entry name" value="Kinesin-like_fam"/>
</dbReference>
<reference evidence="6 7" key="1">
    <citation type="submission" date="2016-11" db="EMBL/GenBank/DDBJ databases">
        <title>The macronuclear genome of Stentor coeruleus: a giant cell with tiny introns.</title>
        <authorList>
            <person name="Slabodnick M."/>
            <person name="Ruby J.G."/>
            <person name="Reiff S.B."/>
            <person name="Swart E.C."/>
            <person name="Gosai S."/>
            <person name="Prabakaran S."/>
            <person name="Witkowska E."/>
            <person name="Larue G.E."/>
            <person name="Fisher S."/>
            <person name="Freeman R.M."/>
            <person name="Gunawardena J."/>
            <person name="Chu W."/>
            <person name="Stover N.A."/>
            <person name="Gregory B.D."/>
            <person name="Nowacki M."/>
            <person name="Derisi J."/>
            <person name="Roy S.W."/>
            <person name="Marshall W.F."/>
            <person name="Sood P."/>
        </authorList>
    </citation>
    <scope>NUCLEOTIDE SEQUENCE [LARGE SCALE GENOMIC DNA]</scope>
    <source>
        <strain evidence="6">WM001</strain>
    </source>
</reference>
<feature type="binding site" evidence="4">
    <location>
        <begin position="82"/>
        <end position="89"/>
    </location>
    <ligand>
        <name>ATP</name>
        <dbReference type="ChEBI" id="CHEBI:30616"/>
    </ligand>
</feature>
<evidence type="ECO:0000256" key="1">
    <source>
        <dbReference type="ARBA" id="ARBA00022701"/>
    </source>
</evidence>